<feature type="binding site" evidence="9">
    <location>
        <position position="129"/>
    </location>
    <ligand>
        <name>(6S)-5-formyl-5,6,7,8-tetrahydrofolate</name>
        <dbReference type="ChEBI" id="CHEBI:57457"/>
    </ligand>
</feature>
<feature type="binding site" evidence="9">
    <location>
        <position position="23"/>
    </location>
    <ligand>
        <name>(6S)-5-formyl-5,6,7,8-tetrahydrofolate</name>
        <dbReference type="ChEBI" id="CHEBI:57457"/>
    </ligand>
</feature>
<dbReference type="FunFam" id="3.30.1360.120:FF:000003">
    <property type="entry name" value="tRNA modification GTPase MnmE"/>
    <property type="match status" value="1"/>
</dbReference>
<proteinExistence type="inferred from homology"/>
<name>A0A838ZT36_9FLAO</name>
<evidence type="ECO:0000256" key="8">
    <source>
        <dbReference type="ARBA" id="ARBA00023134"/>
    </source>
</evidence>
<dbReference type="GO" id="GO:0002098">
    <property type="term" value="P:tRNA wobble uridine modification"/>
    <property type="evidence" value="ECO:0007669"/>
    <property type="project" value="TreeGrafter"/>
</dbReference>
<dbReference type="GO" id="GO:0030488">
    <property type="term" value="P:tRNA methylation"/>
    <property type="evidence" value="ECO:0007669"/>
    <property type="project" value="TreeGrafter"/>
</dbReference>
<evidence type="ECO:0000313" key="14">
    <source>
        <dbReference type="Proteomes" id="UP000552241"/>
    </source>
</evidence>
<gene>
    <name evidence="9 13" type="primary">mnmE</name>
    <name evidence="9" type="synonym">trmE</name>
    <name evidence="13" type="ORF">HU137_10225</name>
</gene>
<dbReference type="Gene3D" id="1.20.120.430">
    <property type="entry name" value="tRNA modification GTPase MnmE domain 2"/>
    <property type="match status" value="1"/>
</dbReference>
<dbReference type="Pfam" id="PF10396">
    <property type="entry name" value="TrmE_N"/>
    <property type="match status" value="1"/>
</dbReference>
<dbReference type="InterPro" id="IPR027266">
    <property type="entry name" value="TrmE/GcvT-like"/>
</dbReference>
<organism evidence="13 14">
    <name type="scientific">Moheibacter lacus</name>
    <dbReference type="NCBI Taxonomy" id="2745851"/>
    <lineage>
        <taxon>Bacteria</taxon>
        <taxon>Pseudomonadati</taxon>
        <taxon>Bacteroidota</taxon>
        <taxon>Flavobacteriia</taxon>
        <taxon>Flavobacteriales</taxon>
        <taxon>Weeksellaceae</taxon>
        <taxon>Moheibacter</taxon>
    </lineage>
</organism>
<dbReference type="Pfam" id="PF12631">
    <property type="entry name" value="MnmE_helical"/>
    <property type="match status" value="1"/>
</dbReference>
<evidence type="ECO:0000256" key="4">
    <source>
        <dbReference type="ARBA" id="ARBA00022741"/>
    </source>
</evidence>
<dbReference type="InterPro" id="IPR025867">
    <property type="entry name" value="MnmE_helical"/>
</dbReference>
<dbReference type="NCBIfam" id="TIGR00450">
    <property type="entry name" value="mnmE_trmE_thdF"/>
    <property type="match status" value="1"/>
</dbReference>
<evidence type="ECO:0000256" key="6">
    <source>
        <dbReference type="ARBA" id="ARBA00022842"/>
    </source>
</evidence>
<dbReference type="InterPro" id="IPR006073">
    <property type="entry name" value="GTP-bd"/>
</dbReference>
<dbReference type="InterPro" id="IPR031168">
    <property type="entry name" value="G_TrmE"/>
</dbReference>
<feature type="binding site" evidence="9">
    <location>
        <position position="259"/>
    </location>
    <ligand>
        <name>K(+)</name>
        <dbReference type="ChEBI" id="CHEBI:29103"/>
    </ligand>
</feature>
<comment type="subcellular location">
    <subcellularLocation>
        <location evidence="9">Cytoplasm</location>
    </subcellularLocation>
</comment>
<keyword evidence="3 9" id="KW-0479">Metal-binding</keyword>
<keyword evidence="8 9" id="KW-0342">GTP-binding</keyword>
<dbReference type="GO" id="GO:0042802">
    <property type="term" value="F:identical protein binding"/>
    <property type="evidence" value="ECO:0007669"/>
    <property type="project" value="UniProtKB-ARBA"/>
</dbReference>
<protein>
    <recommendedName>
        <fullName evidence="9">tRNA modification GTPase MnmE</fullName>
        <ecNumber evidence="9">3.6.-.-</ecNumber>
    </recommendedName>
</protein>
<comment type="function">
    <text evidence="9">Exhibits a very high intrinsic GTPase hydrolysis rate. Involved in the addition of a carboxymethylaminomethyl (cmnm) group at the wobble position (U34) of certain tRNAs, forming tRNA-cmnm(5)s(2)U34.</text>
</comment>
<dbReference type="RefSeq" id="WP_182043752.1">
    <property type="nucleotide sequence ID" value="NZ_JACDZE010000003.1"/>
</dbReference>
<dbReference type="EMBL" id="JACDZE010000003">
    <property type="protein sequence ID" value="MBA5630148.1"/>
    <property type="molecule type" value="Genomic_DNA"/>
</dbReference>
<keyword evidence="9" id="KW-0963">Cytoplasm</keyword>
<evidence type="ECO:0000256" key="5">
    <source>
        <dbReference type="ARBA" id="ARBA00022801"/>
    </source>
</evidence>
<dbReference type="InterPro" id="IPR018948">
    <property type="entry name" value="GTP-bd_TrmE_N"/>
</dbReference>
<dbReference type="InterPro" id="IPR005225">
    <property type="entry name" value="Small_GTP-bd"/>
</dbReference>
<keyword evidence="6 9" id="KW-0460">Magnesium</keyword>
<accession>A0A838ZT36</accession>
<comment type="subunit">
    <text evidence="9">Homodimer. Heterotetramer of two MnmE and two MnmG subunits.</text>
</comment>
<evidence type="ECO:0000256" key="9">
    <source>
        <dbReference type="HAMAP-Rule" id="MF_00379"/>
    </source>
</evidence>
<evidence type="ECO:0000256" key="1">
    <source>
        <dbReference type="ARBA" id="ARBA00011043"/>
    </source>
</evidence>
<evidence type="ECO:0000256" key="3">
    <source>
        <dbReference type="ARBA" id="ARBA00022723"/>
    </source>
</evidence>
<dbReference type="NCBIfam" id="NF003661">
    <property type="entry name" value="PRK05291.1-3"/>
    <property type="match status" value="1"/>
</dbReference>
<feature type="binding site" evidence="9">
    <location>
        <begin position="254"/>
        <end position="260"/>
    </location>
    <ligand>
        <name>GTP</name>
        <dbReference type="ChEBI" id="CHEBI:37565"/>
    </ligand>
</feature>
<evidence type="ECO:0000313" key="13">
    <source>
        <dbReference type="EMBL" id="MBA5630148.1"/>
    </source>
</evidence>
<evidence type="ECO:0000256" key="11">
    <source>
        <dbReference type="SAM" id="Coils"/>
    </source>
</evidence>
<dbReference type="PANTHER" id="PTHR42714:SF2">
    <property type="entry name" value="TRNA MODIFICATION GTPASE GTPBP3, MITOCHONDRIAL"/>
    <property type="match status" value="1"/>
</dbReference>
<keyword evidence="11" id="KW-0175">Coiled coil</keyword>
<dbReference type="Proteomes" id="UP000552241">
    <property type="component" value="Unassembled WGS sequence"/>
</dbReference>
<dbReference type="Pfam" id="PF01926">
    <property type="entry name" value="MMR_HSR1"/>
    <property type="match status" value="1"/>
</dbReference>
<dbReference type="HAMAP" id="MF_00379">
    <property type="entry name" value="GTPase_MnmE"/>
    <property type="match status" value="1"/>
</dbReference>
<dbReference type="GO" id="GO:0005525">
    <property type="term" value="F:GTP binding"/>
    <property type="evidence" value="ECO:0007669"/>
    <property type="project" value="UniProtKB-UniRule"/>
</dbReference>
<reference evidence="13 14" key="1">
    <citation type="submission" date="2020-07" db="EMBL/GenBank/DDBJ databases">
        <title>Moheibacter lacus sp. nov., a member of the family Flavobacteriaceae isolated from freshwater lake sediment.</title>
        <authorList>
            <person name="Liu Y."/>
        </authorList>
    </citation>
    <scope>NUCLEOTIDE SEQUENCE [LARGE SCALE GENOMIC DNA]</scope>
    <source>
        <strain evidence="13 14">BDHS18</strain>
    </source>
</reference>
<feature type="binding site" evidence="9">
    <location>
        <position position="254"/>
    </location>
    <ligand>
        <name>K(+)</name>
        <dbReference type="ChEBI" id="CHEBI:29103"/>
    </ligand>
</feature>
<feature type="coiled-coil region" evidence="11">
    <location>
        <begin position="295"/>
        <end position="329"/>
    </location>
</feature>
<feature type="binding site" evidence="9">
    <location>
        <begin position="235"/>
        <end position="240"/>
    </location>
    <ligand>
        <name>GTP</name>
        <dbReference type="ChEBI" id="CHEBI:37565"/>
    </ligand>
</feature>
<evidence type="ECO:0000256" key="2">
    <source>
        <dbReference type="ARBA" id="ARBA00022694"/>
    </source>
</evidence>
<dbReference type="InterPro" id="IPR027368">
    <property type="entry name" value="MnmE_dom2"/>
</dbReference>
<dbReference type="NCBIfam" id="TIGR00231">
    <property type="entry name" value="small_GTP"/>
    <property type="match status" value="1"/>
</dbReference>
<keyword evidence="14" id="KW-1185">Reference proteome</keyword>
<keyword evidence="5 9" id="KW-0378">Hydrolase</keyword>
<dbReference type="CDD" id="cd04164">
    <property type="entry name" value="trmE"/>
    <property type="match status" value="1"/>
</dbReference>
<keyword evidence="7 9" id="KW-0630">Potassium</keyword>
<dbReference type="InterPro" id="IPR004520">
    <property type="entry name" value="GTPase_MnmE"/>
</dbReference>
<dbReference type="PANTHER" id="PTHR42714">
    <property type="entry name" value="TRNA MODIFICATION GTPASE GTPBP3"/>
    <property type="match status" value="1"/>
</dbReference>
<evidence type="ECO:0000256" key="10">
    <source>
        <dbReference type="RuleBase" id="RU003313"/>
    </source>
</evidence>
<comment type="caution">
    <text evidence="13">The sequence shown here is derived from an EMBL/GenBank/DDBJ whole genome shotgun (WGS) entry which is preliminary data.</text>
</comment>
<dbReference type="GO" id="GO:0003924">
    <property type="term" value="F:GTPase activity"/>
    <property type="evidence" value="ECO:0007669"/>
    <property type="project" value="UniProtKB-UniRule"/>
</dbReference>
<sequence>MFQNDTICATATAQGVGALGIIRISGPDSISLVNQIFKGKDLTKVDSHTVQYGFIVDTKQETQKNVTNIDEVMVAIFKAPKTFTAEDLVEINCHGSPFIQQAIIDLLIQKGARLAEPGEFTQRAFLNGRIDLSQAEAVADLISAENKASHQVALNQMRGGISTELKDLREELINFTALIELELDFSEEDVEFANRSELEELIQNLKYKIRNLLATFEYGNAIKNGVPVAIIGKPNAGKSTLLNALLNEERAIVSDIAGTTRDTIEETITIDGITFRFIDTAGIRETEDVIEAIGVEKAKEKIRQAKIVLHLYEEDIDLLRELESELQDKIVFSLLSKIDKNDWATDRFEKYLQDHYPNMHHFGISVKTGFNFDKLKSELVNSIKSGVDENAVIITNLRHKEALQNAMESLESVESGMKMGLTGDLLAFHLRETLKHIGSITGQIDVDQDILGTIFGKFCIGK</sequence>
<dbReference type="SUPFAM" id="SSF52540">
    <property type="entry name" value="P-loop containing nucleoside triphosphate hydrolases"/>
    <property type="match status" value="1"/>
</dbReference>
<comment type="caution">
    <text evidence="9">Lacks conserved residue(s) required for the propagation of feature annotation.</text>
</comment>
<feature type="binding site" evidence="9">
    <location>
        <position position="260"/>
    </location>
    <ligand>
        <name>Mg(2+)</name>
        <dbReference type="ChEBI" id="CHEBI:18420"/>
    </ligand>
</feature>
<feature type="binding site" evidence="9">
    <location>
        <begin position="279"/>
        <end position="282"/>
    </location>
    <ligand>
        <name>GTP</name>
        <dbReference type="ChEBI" id="CHEBI:37565"/>
    </ligand>
</feature>
<evidence type="ECO:0000259" key="12">
    <source>
        <dbReference type="PROSITE" id="PS51709"/>
    </source>
</evidence>
<dbReference type="PROSITE" id="PS51709">
    <property type="entry name" value="G_TRME"/>
    <property type="match status" value="1"/>
</dbReference>
<feature type="binding site" evidence="9">
    <location>
        <position position="462"/>
    </location>
    <ligand>
        <name>(6S)-5-formyl-5,6,7,8-tetrahydrofolate</name>
        <dbReference type="ChEBI" id="CHEBI:57457"/>
    </ligand>
</feature>
<dbReference type="SUPFAM" id="SSF116878">
    <property type="entry name" value="TrmE connector domain"/>
    <property type="match status" value="1"/>
</dbReference>
<evidence type="ECO:0000256" key="7">
    <source>
        <dbReference type="ARBA" id="ARBA00022958"/>
    </source>
</evidence>
<dbReference type="GO" id="GO:0005829">
    <property type="term" value="C:cytosol"/>
    <property type="evidence" value="ECO:0007669"/>
    <property type="project" value="TreeGrafter"/>
</dbReference>
<dbReference type="CDD" id="cd14858">
    <property type="entry name" value="TrmE_N"/>
    <property type="match status" value="1"/>
</dbReference>
<dbReference type="Gene3D" id="3.40.50.300">
    <property type="entry name" value="P-loop containing nucleotide triphosphate hydrolases"/>
    <property type="match status" value="1"/>
</dbReference>
<keyword evidence="4 9" id="KW-0547">Nucleotide-binding</keyword>
<dbReference type="EC" id="3.6.-.-" evidence="9"/>
<comment type="cofactor">
    <cofactor evidence="9">
        <name>K(+)</name>
        <dbReference type="ChEBI" id="CHEBI:29103"/>
    </cofactor>
    <text evidence="9">Binds 1 potassium ion per subunit.</text>
</comment>
<comment type="similarity">
    <text evidence="1 9 10">Belongs to the TRAFAC class TrmE-Era-EngA-EngB-Septin-like GTPase superfamily. TrmE GTPase family.</text>
</comment>
<dbReference type="GO" id="GO:0046872">
    <property type="term" value="F:metal ion binding"/>
    <property type="evidence" value="ECO:0007669"/>
    <property type="project" value="UniProtKB-KW"/>
</dbReference>
<feature type="binding site" evidence="9">
    <location>
        <position position="239"/>
    </location>
    <ligand>
        <name>Mg(2+)</name>
        <dbReference type="ChEBI" id="CHEBI:18420"/>
    </ligand>
</feature>
<dbReference type="Gene3D" id="3.30.1360.120">
    <property type="entry name" value="Probable tRNA modification gtpase trme, domain 1"/>
    <property type="match status" value="1"/>
</dbReference>
<feature type="binding site" evidence="9">
    <location>
        <position position="256"/>
    </location>
    <ligand>
        <name>K(+)</name>
        <dbReference type="ChEBI" id="CHEBI:29103"/>
    </ligand>
</feature>
<feature type="binding site" evidence="9">
    <location>
        <position position="235"/>
    </location>
    <ligand>
        <name>K(+)</name>
        <dbReference type="ChEBI" id="CHEBI:29103"/>
    </ligand>
</feature>
<dbReference type="InterPro" id="IPR027417">
    <property type="entry name" value="P-loop_NTPase"/>
</dbReference>
<keyword evidence="2 9" id="KW-0819">tRNA processing</keyword>
<feature type="binding site" evidence="9">
    <location>
        <position position="90"/>
    </location>
    <ligand>
        <name>(6S)-5-formyl-5,6,7,8-tetrahydrofolate</name>
        <dbReference type="ChEBI" id="CHEBI:57457"/>
    </ligand>
</feature>
<feature type="domain" description="TrmE-type G" evidence="12">
    <location>
        <begin position="225"/>
        <end position="384"/>
    </location>
</feature>
<dbReference type="AlphaFoldDB" id="A0A838ZT36"/>